<dbReference type="InterPro" id="IPR028098">
    <property type="entry name" value="Glyco_trans_4-like_N"/>
</dbReference>
<evidence type="ECO:0000313" key="3">
    <source>
        <dbReference type="EMBL" id="OGF23825.1"/>
    </source>
</evidence>
<reference evidence="3 4" key="1">
    <citation type="journal article" date="2016" name="Nat. Commun.">
        <title>Thousands of microbial genomes shed light on interconnected biogeochemical processes in an aquifer system.</title>
        <authorList>
            <person name="Anantharaman K."/>
            <person name="Brown C.T."/>
            <person name="Hug L.A."/>
            <person name="Sharon I."/>
            <person name="Castelle C.J."/>
            <person name="Probst A.J."/>
            <person name="Thomas B.C."/>
            <person name="Singh A."/>
            <person name="Wilkins M.J."/>
            <person name="Karaoz U."/>
            <person name="Brodie E.L."/>
            <person name="Williams K.H."/>
            <person name="Hubbard S.S."/>
            <person name="Banfield J.F."/>
        </authorList>
    </citation>
    <scope>NUCLEOTIDE SEQUENCE [LARGE SCALE GENOMIC DNA]</scope>
</reference>
<protein>
    <recommendedName>
        <fullName evidence="5">Glycosyltransferase subfamily 4-like N-terminal domain-containing protein</fullName>
    </recommendedName>
</protein>
<proteinExistence type="predicted"/>
<dbReference type="Gene3D" id="3.40.50.2000">
    <property type="entry name" value="Glycogen Phosphorylase B"/>
    <property type="match status" value="2"/>
</dbReference>
<dbReference type="SUPFAM" id="SSF53756">
    <property type="entry name" value="UDP-Glycosyltransferase/glycogen phosphorylase"/>
    <property type="match status" value="1"/>
</dbReference>
<dbReference type="EMBL" id="MFFW01000050">
    <property type="protein sequence ID" value="OGF23825.1"/>
    <property type="molecule type" value="Genomic_DNA"/>
</dbReference>
<evidence type="ECO:0000259" key="1">
    <source>
        <dbReference type="Pfam" id="PF00534"/>
    </source>
</evidence>
<feature type="domain" description="Glycosyltransferase subfamily 4-like N-terminal" evidence="2">
    <location>
        <begin position="23"/>
        <end position="194"/>
    </location>
</feature>
<sequence length="419" mass="46637">MPIKEEPASGGKKILYFITQSEYGGAQRYCFDLANNLKNGQSVAVAFGEQGNNGKLTKILTENNIKYFIIPHLKRNISPINDFFAFFEIIKLIKNYHPNIIHLNSSKISILGSIAALFAKSKIENQKSKILYTVHGWVFNEPLPGWLKYFYLRAEKFTARFKDKIICVSEFDKQAALKYKIAPASKLLTIHNGLAPINFYSKGKFRTILATVNSRVCHPGLDPGSRVKLHEQVSGLRVKPAMTDTFIIGSIGNLYKTKGYEYFIQAADILINKHHILATFLIIGEGGERKNLEALIKKYHLENNFILAGSIEQAARLLPAIDIYVCSSVKEGLSYTLIEAMQAGRPIAATDVGGNPEMVVNEKTGLLSKPADPNDLAEKIKTLLNNQALAAELGRRAQAKAAVEFNLKTMLEATKRAYN</sequence>
<evidence type="ECO:0008006" key="5">
    <source>
        <dbReference type="Google" id="ProtNLM"/>
    </source>
</evidence>
<dbReference type="AlphaFoldDB" id="A0A1F5SAS8"/>
<dbReference type="Pfam" id="PF13439">
    <property type="entry name" value="Glyco_transf_4"/>
    <property type="match status" value="1"/>
</dbReference>
<dbReference type="GO" id="GO:0016757">
    <property type="term" value="F:glycosyltransferase activity"/>
    <property type="evidence" value="ECO:0007669"/>
    <property type="project" value="InterPro"/>
</dbReference>
<accession>A0A1F5SAS8</accession>
<comment type="caution">
    <text evidence="3">The sequence shown here is derived from an EMBL/GenBank/DDBJ whole genome shotgun (WGS) entry which is preliminary data.</text>
</comment>
<dbReference type="STRING" id="1797989.A3H66_03490"/>
<organism evidence="3 4">
    <name type="scientific">Candidatus Falkowbacteria bacterium RIFCSPLOWO2_02_FULL_45_21</name>
    <dbReference type="NCBI Taxonomy" id="1797989"/>
    <lineage>
        <taxon>Bacteria</taxon>
        <taxon>Candidatus Falkowiibacteriota</taxon>
    </lineage>
</organism>
<name>A0A1F5SAS8_9BACT</name>
<dbReference type="InterPro" id="IPR001296">
    <property type="entry name" value="Glyco_trans_1"/>
</dbReference>
<dbReference type="CDD" id="cd03808">
    <property type="entry name" value="GT4_CapM-like"/>
    <property type="match status" value="1"/>
</dbReference>
<gene>
    <name evidence="3" type="ORF">A3H66_03490</name>
</gene>
<dbReference type="Proteomes" id="UP000178783">
    <property type="component" value="Unassembled WGS sequence"/>
</dbReference>
<evidence type="ECO:0000313" key="4">
    <source>
        <dbReference type="Proteomes" id="UP000178783"/>
    </source>
</evidence>
<dbReference type="Pfam" id="PF00534">
    <property type="entry name" value="Glycos_transf_1"/>
    <property type="match status" value="1"/>
</dbReference>
<evidence type="ECO:0000259" key="2">
    <source>
        <dbReference type="Pfam" id="PF13439"/>
    </source>
</evidence>
<feature type="domain" description="Glycosyl transferase family 1" evidence="1">
    <location>
        <begin position="243"/>
        <end position="398"/>
    </location>
</feature>
<dbReference type="PANTHER" id="PTHR12526">
    <property type="entry name" value="GLYCOSYLTRANSFERASE"/>
    <property type="match status" value="1"/>
</dbReference>